<dbReference type="Proteomes" id="UP000015106">
    <property type="component" value="Chromosome 5"/>
</dbReference>
<evidence type="ECO:0000313" key="2">
    <source>
        <dbReference type="EnsemblPlants" id="TuG1812G0500001886.01.T01.cds398073"/>
    </source>
</evidence>
<reference evidence="3" key="1">
    <citation type="journal article" date="2013" name="Nature">
        <title>Draft genome of the wheat A-genome progenitor Triticum urartu.</title>
        <authorList>
            <person name="Ling H.Q."/>
            <person name="Zhao S."/>
            <person name="Liu D."/>
            <person name="Wang J."/>
            <person name="Sun H."/>
            <person name="Zhang C."/>
            <person name="Fan H."/>
            <person name="Li D."/>
            <person name="Dong L."/>
            <person name="Tao Y."/>
            <person name="Gao C."/>
            <person name="Wu H."/>
            <person name="Li Y."/>
            <person name="Cui Y."/>
            <person name="Guo X."/>
            <person name="Zheng S."/>
            <person name="Wang B."/>
            <person name="Yu K."/>
            <person name="Liang Q."/>
            <person name="Yang W."/>
            <person name="Lou X."/>
            <person name="Chen J."/>
            <person name="Feng M."/>
            <person name="Jian J."/>
            <person name="Zhang X."/>
            <person name="Luo G."/>
            <person name="Jiang Y."/>
            <person name="Liu J."/>
            <person name="Wang Z."/>
            <person name="Sha Y."/>
            <person name="Zhang B."/>
            <person name="Wu H."/>
            <person name="Tang D."/>
            <person name="Shen Q."/>
            <person name="Xue P."/>
            <person name="Zou S."/>
            <person name="Wang X."/>
            <person name="Liu X."/>
            <person name="Wang F."/>
            <person name="Yang Y."/>
            <person name="An X."/>
            <person name="Dong Z."/>
            <person name="Zhang K."/>
            <person name="Zhang X."/>
            <person name="Luo M.C."/>
            <person name="Dvorak J."/>
            <person name="Tong Y."/>
            <person name="Wang J."/>
            <person name="Yang H."/>
            <person name="Li Z."/>
            <person name="Wang D."/>
            <person name="Zhang A."/>
            <person name="Wang J."/>
        </authorList>
    </citation>
    <scope>NUCLEOTIDE SEQUENCE</scope>
    <source>
        <strain evidence="3">cv. G1812</strain>
    </source>
</reference>
<keyword evidence="3" id="KW-1185">Reference proteome</keyword>
<feature type="compositionally biased region" description="Basic and acidic residues" evidence="1">
    <location>
        <begin position="7"/>
        <end position="16"/>
    </location>
</feature>
<dbReference type="EnsemblPlants" id="TuG1812G0500001886.01.T01">
    <property type="protein sequence ID" value="TuG1812G0500001886.01.T01.cds398073"/>
    <property type="gene ID" value="TuG1812G0500001886.01"/>
</dbReference>
<proteinExistence type="predicted"/>
<protein>
    <submittedName>
        <fullName evidence="2">Uncharacterized protein</fullName>
    </submittedName>
</protein>
<evidence type="ECO:0000313" key="3">
    <source>
        <dbReference type="Proteomes" id="UP000015106"/>
    </source>
</evidence>
<organism evidence="2 3">
    <name type="scientific">Triticum urartu</name>
    <name type="common">Red wild einkorn</name>
    <name type="synonym">Crithodium urartu</name>
    <dbReference type="NCBI Taxonomy" id="4572"/>
    <lineage>
        <taxon>Eukaryota</taxon>
        <taxon>Viridiplantae</taxon>
        <taxon>Streptophyta</taxon>
        <taxon>Embryophyta</taxon>
        <taxon>Tracheophyta</taxon>
        <taxon>Spermatophyta</taxon>
        <taxon>Magnoliopsida</taxon>
        <taxon>Liliopsida</taxon>
        <taxon>Poales</taxon>
        <taxon>Poaceae</taxon>
        <taxon>BOP clade</taxon>
        <taxon>Pooideae</taxon>
        <taxon>Triticodae</taxon>
        <taxon>Triticeae</taxon>
        <taxon>Triticinae</taxon>
        <taxon>Triticum</taxon>
    </lineage>
</organism>
<sequence>MLQPEHAGGDTHREAPEQFSQYRAPPYKRKPVANPANNDDA</sequence>
<accession>A0A8R7QEE7</accession>
<evidence type="ECO:0000256" key="1">
    <source>
        <dbReference type="SAM" id="MobiDB-lite"/>
    </source>
</evidence>
<dbReference type="AlphaFoldDB" id="A0A8R7QEE7"/>
<reference evidence="2" key="2">
    <citation type="submission" date="2018-03" db="EMBL/GenBank/DDBJ databases">
        <title>The Triticum urartu genome reveals the dynamic nature of wheat genome evolution.</title>
        <authorList>
            <person name="Ling H."/>
            <person name="Ma B."/>
            <person name="Shi X."/>
            <person name="Liu H."/>
            <person name="Dong L."/>
            <person name="Sun H."/>
            <person name="Cao Y."/>
            <person name="Gao Q."/>
            <person name="Zheng S."/>
            <person name="Li Y."/>
            <person name="Yu Y."/>
            <person name="Du H."/>
            <person name="Qi M."/>
            <person name="Li Y."/>
            <person name="Yu H."/>
            <person name="Cui Y."/>
            <person name="Wang N."/>
            <person name="Chen C."/>
            <person name="Wu H."/>
            <person name="Zhao Y."/>
            <person name="Zhang J."/>
            <person name="Li Y."/>
            <person name="Zhou W."/>
            <person name="Zhang B."/>
            <person name="Hu W."/>
            <person name="Eijk M."/>
            <person name="Tang J."/>
            <person name="Witsenboer H."/>
            <person name="Zhao S."/>
            <person name="Li Z."/>
            <person name="Zhang A."/>
            <person name="Wang D."/>
            <person name="Liang C."/>
        </authorList>
    </citation>
    <scope>NUCLEOTIDE SEQUENCE [LARGE SCALE GENOMIC DNA]</scope>
    <source>
        <strain evidence="2">cv. G1812</strain>
    </source>
</reference>
<feature type="region of interest" description="Disordered" evidence="1">
    <location>
        <begin position="1"/>
        <end position="41"/>
    </location>
</feature>
<reference evidence="2" key="3">
    <citation type="submission" date="2022-06" db="UniProtKB">
        <authorList>
            <consortium name="EnsemblPlants"/>
        </authorList>
    </citation>
    <scope>IDENTIFICATION</scope>
</reference>
<dbReference type="Gramene" id="TuG1812G0500001886.01.T01">
    <property type="protein sequence ID" value="TuG1812G0500001886.01.T01.cds398073"/>
    <property type="gene ID" value="TuG1812G0500001886.01"/>
</dbReference>
<name>A0A8R7QEE7_TRIUA</name>